<keyword evidence="9" id="KW-1185">Reference proteome</keyword>
<dbReference type="OrthoDB" id="9808633at2"/>
<dbReference type="GO" id="GO:0016746">
    <property type="term" value="F:acyltransferase activity"/>
    <property type="evidence" value="ECO:0007669"/>
    <property type="project" value="UniProtKB-KW"/>
</dbReference>
<dbReference type="Proteomes" id="UP000560000">
    <property type="component" value="Unassembled WGS sequence"/>
</dbReference>
<dbReference type="RefSeq" id="WP_043104246.1">
    <property type="nucleotide sequence ID" value="NZ_JACHET010000001.1"/>
</dbReference>
<evidence type="ECO:0000313" key="9">
    <source>
        <dbReference type="Proteomes" id="UP000029708"/>
    </source>
</evidence>
<keyword evidence="4 7" id="KW-0808">Transferase</keyword>
<accession>A0A099CSW8</accession>
<keyword evidence="5" id="KW-0472">Membrane</keyword>
<evidence type="ECO:0000313" key="10">
    <source>
        <dbReference type="Proteomes" id="UP000560000"/>
    </source>
</evidence>
<proteinExistence type="predicted"/>
<sequence length="319" mass="35694">MSAHWRHRPEGGGLFALWLIRTIALRCGRPVARVVLYPVTLYFFLRRRPERRSSRQFLQRVLGRPATLREVFRHLHAFAAITLDRVFMLARGERGFAVQVEGLERLHEALDEGRGAVLIGSHHGSFEALRMLSQRYPQVPLRVVLNKQQTPAMTALLEALAPDIGERVIDGAQDPASVVLALGEAVREGHMVALLADRGRPDEAMLKVPFFGEPAPFPLGPWLLAVSLRVPVVLCFGLYLGGNRYKLVFESFADTAMLPRRGRREAVQAYVQAYAARLEALARAYPYNWFNFYDFWHDTPRVAGTDAGAGVGDDVGARA</sequence>
<evidence type="ECO:0000256" key="2">
    <source>
        <dbReference type="ARBA" id="ARBA00022475"/>
    </source>
</evidence>
<keyword evidence="3" id="KW-0997">Cell inner membrane</keyword>
<reference evidence="8 10" key="2">
    <citation type="submission" date="2020-08" db="EMBL/GenBank/DDBJ databases">
        <title>Genomic Encyclopedia of Type Strains, Phase IV (KMG-IV): sequencing the most valuable type-strain genomes for metagenomic binning, comparative biology and taxonomic classification.</title>
        <authorList>
            <person name="Goeker M."/>
        </authorList>
    </citation>
    <scope>NUCLEOTIDE SEQUENCE [LARGE SCALE GENOMIC DNA]</scope>
    <source>
        <strain evidence="8 10">DSM 107085</strain>
    </source>
</reference>
<dbReference type="EMBL" id="JACHET010000001">
    <property type="protein sequence ID" value="MBB6185035.1"/>
    <property type="molecule type" value="Genomic_DNA"/>
</dbReference>
<dbReference type="GO" id="GO:0009247">
    <property type="term" value="P:glycolipid biosynthetic process"/>
    <property type="evidence" value="ECO:0007669"/>
    <property type="project" value="UniProtKB-ARBA"/>
</dbReference>
<dbReference type="STRING" id="1543381.LF63_0114345"/>
<comment type="caution">
    <text evidence="7">The sequence shown here is derived from an EMBL/GenBank/DDBJ whole genome shotgun (WGS) entry which is preliminary data.</text>
</comment>
<comment type="subcellular location">
    <subcellularLocation>
        <location evidence="1">Cell inner membrane</location>
    </subcellularLocation>
</comment>
<evidence type="ECO:0000256" key="3">
    <source>
        <dbReference type="ARBA" id="ARBA00022519"/>
    </source>
</evidence>
<evidence type="ECO:0000256" key="6">
    <source>
        <dbReference type="ARBA" id="ARBA00023315"/>
    </source>
</evidence>
<organism evidence="7 9">
    <name type="scientific">Oleiagrimonas soli</name>
    <dbReference type="NCBI Taxonomy" id="1543381"/>
    <lineage>
        <taxon>Bacteria</taxon>
        <taxon>Pseudomonadati</taxon>
        <taxon>Pseudomonadota</taxon>
        <taxon>Gammaproteobacteria</taxon>
        <taxon>Lysobacterales</taxon>
        <taxon>Rhodanobacteraceae</taxon>
        <taxon>Oleiagrimonas</taxon>
    </lineage>
</organism>
<dbReference type="Proteomes" id="UP000029708">
    <property type="component" value="Unassembled WGS sequence"/>
</dbReference>
<reference evidence="7 9" key="1">
    <citation type="submission" date="2014-09" db="EMBL/GenBank/DDBJ databases">
        <title>Xanthomonadaceae 3.5X direct submission.</title>
        <authorList>
            <person name="Fang T."/>
            <person name="Wang H."/>
        </authorList>
    </citation>
    <scope>NUCLEOTIDE SEQUENCE [LARGE SCALE GENOMIC DNA]</scope>
    <source>
        <strain evidence="7 9">3.5X</strain>
    </source>
</reference>
<protein>
    <submittedName>
        <fullName evidence="7 8">Acyltransferase</fullName>
    </submittedName>
</protein>
<dbReference type="CDD" id="cd07984">
    <property type="entry name" value="LPLAT_LABLAT-like"/>
    <property type="match status" value="1"/>
</dbReference>
<name>A0A099CSW8_9GAMM</name>
<dbReference type="InterPro" id="IPR004960">
    <property type="entry name" value="LipA_acyltrans"/>
</dbReference>
<keyword evidence="6 7" id="KW-0012">Acyltransferase</keyword>
<dbReference type="PANTHER" id="PTHR30606">
    <property type="entry name" value="LIPID A BIOSYNTHESIS LAUROYL ACYLTRANSFERASE"/>
    <property type="match status" value="1"/>
</dbReference>
<dbReference type="EMBL" id="JROI01000016">
    <property type="protein sequence ID" value="KGI76732.1"/>
    <property type="molecule type" value="Genomic_DNA"/>
</dbReference>
<dbReference type="GO" id="GO:0005886">
    <property type="term" value="C:plasma membrane"/>
    <property type="evidence" value="ECO:0007669"/>
    <property type="project" value="UniProtKB-SubCell"/>
</dbReference>
<dbReference type="PANTHER" id="PTHR30606:SF9">
    <property type="entry name" value="LIPID A BIOSYNTHESIS LAUROYLTRANSFERASE"/>
    <property type="match status" value="1"/>
</dbReference>
<evidence type="ECO:0000256" key="1">
    <source>
        <dbReference type="ARBA" id="ARBA00004533"/>
    </source>
</evidence>
<dbReference type="Pfam" id="PF03279">
    <property type="entry name" value="Lip_A_acyltrans"/>
    <property type="match status" value="1"/>
</dbReference>
<dbReference type="AlphaFoldDB" id="A0A099CSW8"/>
<keyword evidence="2" id="KW-1003">Cell membrane</keyword>
<evidence type="ECO:0000313" key="7">
    <source>
        <dbReference type="EMBL" id="KGI76732.1"/>
    </source>
</evidence>
<evidence type="ECO:0000313" key="8">
    <source>
        <dbReference type="EMBL" id="MBB6185035.1"/>
    </source>
</evidence>
<dbReference type="HOGENOM" id="CLU_049421_2_1_6"/>
<dbReference type="PIRSF" id="PIRSF028561">
    <property type="entry name" value="Ac_Trasf"/>
    <property type="match status" value="1"/>
</dbReference>
<evidence type="ECO:0000256" key="4">
    <source>
        <dbReference type="ARBA" id="ARBA00022679"/>
    </source>
</evidence>
<gene>
    <name evidence="8" type="ORF">HNQ86_002380</name>
    <name evidence="7" type="ORF">LF63_0114345</name>
</gene>
<dbReference type="InterPro" id="IPR014548">
    <property type="entry name" value="Ac_Trasf"/>
</dbReference>
<evidence type="ECO:0000256" key="5">
    <source>
        <dbReference type="ARBA" id="ARBA00023136"/>
    </source>
</evidence>